<evidence type="ECO:0000313" key="2">
    <source>
        <dbReference type="Proteomes" id="UP000054217"/>
    </source>
</evidence>
<dbReference type="EMBL" id="KN831949">
    <property type="protein sequence ID" value="KIO11671.1"/>
    <property type="molecule type" value="Genomic_DNA"/>
</dbReference>
<evidence type="ECO:0000313" key="1">
    <source>
        <dbReference type="EMBL" id="KIO11671.1"/>
    </source>
</evidence>
<organism evidence="1 2">
    <name type="scientific">Pisolithus tinctorius Marx 270</name>
    <dbReference type="NCBI Taxonomy" id="870435"/>
    <lineage>
        <taxon>Eukaryota</taxon>
        <taxon>Fungi</taxon>
        <taxon>Dikarya</taxon>
        <taxon>Basidiomycota</taxon>
        <taxon>Agaricomycotina</taxon>
        <taxon>Agaricomycetes</taxon>
        <taxon>Agaricomycetidae</taxon>
        <taxon>Boletales</taxon>
        <taxon>Sclerodermatineae</taxon>
        <taxon>Pisolithaceae</taxon>
        <taxon>Pisolithus</taxon>
    </lineage>
</organism>
<accession>A0A0C3PRG3</accession>
<gene>
    <name evidence="1" type="ORF">M404DRAFT_83553</name>
</gene>
<feature type="non-terminal residue" evidence="1">
    <location>
        <position position="100"/>
    </location>
</feature>
<dbReference type="InParanoid" id="A0A0C3PRG3"/>
<proteinExistence type="predicted"/>
<protein>
    <submittedName>
        <fullName evidence="1">Uncharacterized protein</fullName>
    </submittedName>
</protein>
<dbReference type="STRING" id="870435.A0A0C3PRG3"/>
<name>A0A0C3PRG3_PISTI</name>
<dbReference type="HOGENOM" id="CLU_119163_0_1_1"/>
<reference evidence="2" key="2">
    <citation type="submission" date="2015-01" db="EMBL/GenBank/DDBJ databases">
        <title>Evolutionary Origins and Diversification of the Mycorrhizal Mutualists.</title>
        <authorList>
            <consortium name="DOE Joint Genome Institute"/>
            <consortium name="Mycorrhizal Genomics Consortium"/>
            <person name="Kohler A."/>
            <person name="Kuo A."/>
            <person name="Nagy L.G."/>
            <person name="Floudas D."/>
            <person name="Copeland A."/>
            <person name="Barry K.W."/>
            <person name="Cichocki N."/>
            <person name="Veneault-Fourrey C."/>
            <person name="LaButti K."/>
            <person name="Lindquist E.A."/>
            <person name="Lipzen A."/>
            <person name="Lundell T."/>
            <person name="Morin E."/>
            <person name="Murat C."/>
            <person name="Riley R."/>
            <person name="Ohm R."/>
            <person name="Sun H."/>
            <person name="Tunlid A."/>
            <person name="Henrissat B."/>
            <person name="Grigoriev I.V."/>
            <person name="Hibbett D.S."/>
            <person name="Martin F."/>
        </authorList>
    </citation>
    <scope>NUCLEOTIDE SEQUENCE [LARGE SCALE GENOMIC DNA]</scope>
    <source>
        <strain evidence="2">Marx 270</strain>
    </source>
</reference>
<dbReference type="AlphaFoldDB" id="A0A0C3PRG3"/>
<feature type="non-terminal residue" evidence="1">
    <location>
        <position position="1"/>
    </location>
</feature>
<keyword evidence="2" id="KW-1185">Reference proteome</keyword>
<sequence>FTRKTELFVPKRVKLIIEGVKIGNDLTTKEQKEVINLITEFADVFACSLSEVLPIPGAKVDLNILDDTTFNTTVCQHPMNPPQRQFMNKWVDQMLEAGLI</sequence>
<dbReference type="Proteomes" id="UP000054217">
    <property type="component" value="Unassembled WGS sequence"/>
</dbReference>
<dbReference type="OrthoDB" id="3363652at2759"/>
<reference evidence="1 2" key="1">
    <citation type="submission" date="2014-04" db="EMBL/GenBank/DDBJ databases">
        <authorList>
            <consortium name="DOE Joint Genome Institute"/>
            <person name="Kuo A."/>
            <person name="Kohler A."/>
            <person name="Costa M.D."/>
            <person name="Nagy L.G."/>
            <person name="Floudas D."/>
            <person name="Copeland A."/>
            <person name="Barry K.W."/>
            <person name="Cichocki N."/>
            <person name="Veneault-Fourrey C."/>
            <person name="LaButti K."/>
            <person name="Lindquist E.A."/>
            <person name="Lipzen A."/>
            <person name="Lundell T."/>
            <person name="Morin E."/>
            <person name="Murat C."/>
            <person name="Sun H."/>
            <person name="Tunlid A."/>
            <person name="Henrissat B."/>
            <person name="Grigoriev I.V."/>
            <person name="Hibbett D.S."/>
            <person name="Martin F."/>
            <person name="Nordberg H.P."/>
            <person name="Cantor M.N."/>
            <person name="Hua S.X."/>
        </authorList>
    </citation>
    <scope>NUCLEOTIDE SEQUENCE [LARGE SCALE GENOMIC DNA]</scope>
    <source>
        <strain evidence="1 2">Marx 270</strain>
    </source>
</reference>